<comment type="caution">
    <text evidence="2">The sequence shown here is derived from an EMBL/GenBank/DDBJ whole genome shotgun (WGS) entry which is preliminary data.</text>
</comment>
<name>A0A7Y0DYF8_9PROT</name>
<dbReference type="GO" id="GO:0016887">
    <property type="term" value="F:ATP hydrolysis activity"/>
    <property type="evidence" value="ECO:0007669"/>
    <property type="project" value="InterPro"/>
</dbReference>
<dbReference type="InterPro" id="IPR038729">
    <property type="entry name" value="Rad50/SbcC_AAA"/>
</dbReference>
<dbReference type="PANTHER" id="PTHR32182">
    <property type="entry name" value="DNA REPLICATION AND REPAIR PROTEIN RECF"/>
    <property type="match status" value="1"/>
</dbReference>
<dbReference type="InterPro" id="IPR027417">
    <property type="entry name" value="P-loop_NTPase"/>
</dbReference>
<organism evidence="2 3">
    <name type="scientific">Pacificispira spongiicola</name>
    <dbReference type="NCBI Taxonomy" id="2729598"/>
    <lineage>
        <taxon>Bacteria</taxon>
        <taxon>Pseudomonadati</taxon>
        <taxon>Pseudomonadota</taxon>
        <taxon>Alphaproteobacteria</taxon>
        <taxon>Rhodospirillales</taxon>
        <taxon>Rhodospirillaceae</taxon>
        <taxon>Pacificispira</taxon>
    </lineage>
</organism>
<dbReference type="SUPFAM" id="SSF52540">
    <property type="entry name" value="P-loop containing nucleoside triphosphate hydrolases"/>
    <property type="match status" value="1"/>
</dbReference>
<keyword evidence="3" id="KW-1185">Reference proteome</keyword>
<evidence type="ECO:0000313" key="2">
    <source>
        <dbReference type="EMBL" id="NMM43901.1"/>
    </source>
</evidence>
<evidence type="ECO:0000259" key="1">
    <source>
        <dbReference type="Pfam" id="PF13476"/>
    </source>
</evidence>
<dbReference type="Proteomes" id="UP000539372">
    <property type="component" value="Unassembled WGS sequence"/>
</dbReference>
<reference evidence="2 3" key="1">
    <citation type="submission" date="2020-04" db="EMBL/GenBank/DDBJ databases">
        <title>Rhodospirillaceae bacterium KN72 isolated from deep sea.</title>
        <authorList>
            <person name="Zhang D.-C."/>
        </authorList>
    </citation>
    <scope>NUCLEOTIDE SEQUENCE [LARGE SCALE GENOMIC DNA]</scope>
    <source>
        <strain evidence="2 3">KN72</strain>
    </source>
</reference>
<dbReference type="RefSeq" id="WP_169624221.1">
    <property type="nucleotide sequence ID" value="NZ_JABBNT010000002.1"/>
</dbReference>
<sequence>MADEIYIEGLAEALGEFFVEAPATTKTIWDELNDWGLTLASWQRFIVSHAVRDGTLTDERVNEAYRLFQRDNKLDAGDEELPDIPASVTGRAAVAGVSSLVLQEMRALKNVNAIPETSSLTFGAGLTVVYGHNGAGKSGFARMLSSACFSRSDPTIIHNIYDNKAPDTPATAEFLIEKGTGKSEAIAFTVGDEDSDLQRISVFDSSVARVHLAKESELGFQPAGFDVFDELMRVVGLIIEKLDADIASRTKPNKFDQLFADSGPIADQLAKLTSKSDIAALRTLSVFGQAEQERLDEVARQEKELLAKSPVETLKALATAKVDIAALQKKMDEICGSLGDEASVKARTMLGEHRAATAGAIKVGAETVSHPNLTKTGTDEWDAFVEASRTLGQAESDTYPAEGDPCLLCHRPLDEPSATLIKRMWGYLDADARKAAVSADEKINAYLNELRALKLTLLPADSRARSELAKINPDLVATFDGVSATFAARREVLVGALDAGQADHLPAGNLTLPDAEIANSVAEIHAQETALKDGKFDEMLANLKSEHITLRQRQVLGKNIEDVAAFVEGLAWIEMAGKAKPNPRFVTEKQKGLFQTLIEGAYKARLEEECAKLECALPIEFKARGSAGKTLRGLKVQGGHKPEDIFSEGEQRALALADFLTEVNLNPASAAIIFDDPVTSLDHMRKKRIARRLVEESAIRQVIVFSHDIVFVTMLTELTKSQDGISADVHWIERDYSGNPGAVKLNDSPANHKSYLSVHKASECLAKAKKSAGQERVDLIEKGADALRRTIEETIIHELLNGTVVRWEEHIRVNNLRQIFWTDEIAEALRNLHGDVSRLIGGHSHSDEYTGGTLDPDDLEALIERVKTTKQAISDGKKSKK</sequence>
<gene>
    <name evidence="2" type="ORF">HH303_05405</name>
</gene>
<dbReference type="Pfam" id="PF13476">
    <property type="entry name" value="AAA_23"/>
    <property type="match status" value="1"/>
</dbReference>
<dbReference type="Gene3D" id="3.40.50.300">
    <property type="entry name" value="P-loop containing nucleotide triphosphate hydrolases"/>
    <property type="match status" value="2"/>
</dbReference>
<dbReference type="AlphaFoldDB" id="A0A7Y0DYF8"/>
<dbReference type="GO" id="GO:0006302">
    <property type="term" value="P:double-strand break repair"/>
    <property type="evidence" value="ECO:0007669"/>
    <property type="project" value="InterPro"/>
</dbReference>
<accession>A0A7Y0DYF8</accession>
<dbReference type="EMBL" id="JABBNT010000002">
    <property type="protein sequence ID" value="NMM43901.1"/>
    <property type="molecule type" value="Genomic_DNA"/>
</dbReference>
<feature type="domain" description="Rad50/SbcC-type AAA" evidence="1">
    <location>
        <begin position="108"/>
        <end position="301"/>
    </location>
</feature>
<dbReference type="GO" id="GO:0000731">
    <property type="term" value="P:DNA synthesis involved in DNA repair"/>
    <property type="evidence" value="ECO:0007669"/>
    <property type="project" value="TreeGrafter"/>
</dbReference>
<proteinExistence type="predicted"/>
<evidence type="ECO:0000313" key="3">
    <source>
        <dbReference type="Proteomes" id="UP000539372"/>
    </source>
</evidence>
<protein>
    <submittedName>
        <fullName evidence="2">AAA family ATPase</fullName>
    </submittedName>
</protein>
<dbReference type="PANTHER" id="PTHR32182:SF0">
    <property type="entry name" value="DNA REPLICATION AND REPAIR PROTEIN RECF"/>
    <property type="match status" value="1"/>
</dbReference>